<dbReference type="OrthoDB" id="10008102at2759"/>
<dbReference type="EMBL" id="JABSTR010000005">
    <property type="protein sequence ID" value="KAH9370124.1"/>
    <property type="molecule type" value="Genomic_DNA"/>
</dbReference>
<keyword evidence="9 11" id="KW-0472">Membrane</keyword>
<gene>
    <name evidence="12" type="ORF">HPB48_015121</name>
</gene>
<evidence type="ECO:0000313" key="13">
    <source>
        <dbReference type="Proteomes" id="UP000821853"/>
    </source>
</evidence>
<keyword evidence="13" id="KW-1185">Reference proteome</keyword>
<evidence type="ECO:0000313" key="12">
    <source>
        <dbReference type="EMBL" id="KAH9370124.1"/>
    </source>
</evidence>
<evidence type="ECO:0000256" key="2">
    <source>
        <dbReference type="ARBA" id="ARBA00005420"/>
    </source>
</evidence>
<evidence type="ECO:0000256" key="10">
    <source>
        <dbReference type="ARBA" id="ARBA00023315"/>
    </source>
</evidence>
<proteinExistence type="inferred from homology"/>
<dbReference type="AlphaFoldDB" id="A0A9J6G6Q3"/>
<keyword evidence="4 11" id="KW-0808">Transferase</keyword>
<keyword evidence="6 11" id="KW-0256">Endoplasmic reticulum</keyword>
<evidence type="ECO:0000256" key="9">
    <source>
        <dbReference type="ARBA" id="ARBA00023136"/>
    </source>
</evidence>
<dbReference type="OMA" id="WTPWRRE"/>
<dbReference type="InterPro" id="IPR007130">
    <property type="entry name" value="DAGAT"/>
</dbReference>
<dbReference type="GO" id="GO:0008374">
    <property type="term" value="F:O-acyltransferase activity"/>
    <property type="evidence" value="ECO:0007669"/>
    <property type="project" value="InterPro"/>
</dbReference>
<keyword evidence="5 11" id="KW-0812">Transmembrane</keyword>
<keyword evidence="7 11" id="KW-1133">Transmembrane helix</keyword>
<evidence type="ECO:0000256" key="7">
    <source>
        <dbReference type="ARBA" id="ARBA00022989"/>
    </source>
</evidence>
<comment type="subcellular location">
    <subcellularLocation>
        <location evidence="1 11">Endoplasmic reticulum membrane</location>
        <topology evidence="1 11">Multi-pass membrane protein</topology>
    </subcellularLocation>
</comment>
<keyword evidence="8" id="KW-0443">Lipid metabolism</keyword>
<protein>
    <recommendedName>
        <fullName evidence="11">Acyltransferase</fullName>
        <ecNumber evidence="11">2.3.1.-</ecNumber>
    </recommendedName>
</protein>
<feature type="transmembrane region" description="Helical" evidence="11">
    <location>
        <begin position="40"/>
        <end position="65"/>
    </location>
</feature>
<dbReference type="CDD" id="cd07987">
    <property type="entry name" value="LPLAT_MGAT-like"/>
    <property type="match status" value="1"/>
</dbReference>
<dbReference type="EC" id="2.3.1.-" evidence="11"/>
<dbReference type="VEuPathDB" id="VectorBase:HLOH_059417"/>
<evidence type="ECO:0000256" key="1">
    <source>
        <dbReference type="ARBA" id="ARBA00004477"/>
    </source>
</evidence>
<dbReference type="Proteomes" id="UP000821853">
    <property type="component" value="Chromosome 3"/>
</dbReference>
<evidence type="ECO:0000256" key="11">
    <source>
        <dbReference type="RuleBase" id="RU367023"/>
    </source>
</evidence>
<comment type="caution">
    <text evidence="12">The sequence shown here is derived from an EMBL/GenBank/DDBJ whole genome shotgun (WGS) entry which is preliminary data.</text>
</comment>
<organism evidence="12 13">
    <name type="scientific">Haemaphysalis longicornis</name>
    <name type="common">Bush tick</name>
    <dbReference type="NCBI Taxonomy" id="44386"/>
    <lineage>
        <taxon>Eukaryota</taxon>
        <taxon>Metazoa</taxon>
        <taxon>Ecdysozoa</taxon>
        <taxon>Arthropoda</taxon>
        <taxon>Chelicerata</taxon>
        <taxon>Arachnida</taxon>
        <taxon>Acari</taxon>
        <taxon>Parasitiformes</taxon>
        <taxon>Ixodida</taxon>
        <taxon>Ixodoidea</taxon>
        <taxon>Ixodidae</taxon>
        <taxon>Haemaphysalinae</taxon>
        <taxon>Haemaphysalis</taxon>
    </lineage>
</organism>
<dbReference type="GO" id="GO:0005789">
    <property type="term" value="C:endoplasmic reticulum membrane"/>
    <property type="evidence" value="ECO:0007669"/>
    <property type="project" value="UniProtKB-SubCell"/>
</dbReference>
<name>A0A9J6G6Q3_HAELO</name>
<comment type="similarity">
    <text evidence="2 11">Belongs to the diacylglycerol acyltransferase family.</text>
</comment>
<dbReference type="PANTHER" id="PTHR12317">
    <property type="entry name" value="DIACYLGLYCEROL O-ACYLTRANSFERASE"/>
    <property type="match status" value="1"/>
</dbReference>
<accession>A0A9J6G6Q3</accession>
<evidence type="ECO:0000256" key="8">
    <source>
        <dbReference type="ARBA" id="ARBA00023098"/>
    </source>
</evidence>
<keyword evidence="10" id="KW-0012">Acyltransferase</keyword>
<evidence type="ECO:0000256" key="5">
    <source>
        <dbReference type="ARBA" id="ARBA00022692"/>
    </source>
</evidence>
<keyword evidence="3" id="KW-0444">Lipid biosynthesis</keyword>
<evidence type="ECO:0000256" key="6">
    <source>
        <dbReference type="ARBA" id="ARBA00022824"/>
    </source>
</evidence>
<sequence>MKQAHVNISACRAGAKAIMGFLGVKWTPLRLPLRRRLETLAAQAFAICFWCCGIDHFFIFCILLFTRFYPLPLAYAAWVYWDRKTCARGGRWIKRVRSWGAWNYLRDYFPVQLVKTCDLPADQNYLFGYHPHALMAVGATCNFVTDATNFKELFPGIRTHVVSLEFQFYLPFRRDLFLACGVCSSSRESLDYILSSKTPGKAAVIVVGGASEMALARPRRYTLFLTRRKGFIRVAMKHGTPLVPVFTFGEIDILDQAEVSSDSWLGRILALIRRLFGYTLPLFWGRGFFQYNWGLVPHRKRIVTVVGKPLEVPKVECPRKEEVDLVHRQYTEALIQLYNDHKDKYAASGSELVIL</sequence>
<dbReference type="GO" id="GO:0006629">
    <property type="term" value="P:lipid metabolic process"/>
    <property type="evidence" value="ECO:0007669"/>
    <property type="project" value="UniProtKB-KW"/>
</dbReference>
<evidence type="ECO:0000256" key="3">
    <source>
        <dbReference type="ARBA" id="ARBA00022516"/>
    </source>
</evidence>
<evidence type="ECO:0000256" key="4">
    <source>
        <dbReference type="ARBA" id="ARBA00022679"/>
    </source>
</evidence>
<reference evidence="12 13" key="1">
    <citation type="journal article" date="2020" name="Cell">
        <title>Large-Scale Comparative Analyses of Tick Genomes Elucidate Their Genetic Diversity and Vector Capacities.</title>
        <authorList>
            <consortium name="Tick Genome and Microbiome Consortium (TIGMIC)"/>
            <person name="Jia N."/>
            <person name="Wang J."/>
            <person name="Shi W."/>
            <person name="Du L."/>
            <person name="Sun Y."/>
            <person name="Zhan W."/>
            <person name="Jiang J.F."/>
            <person name="Wang Q."/>
            <person name="Zhang B."/>
            <person name="Ji P."/>
            <person name="Bell-Sakyi L."/>
            <person name="Cui X.M."/>
            <person name="Yuan T.T."/>
            <person name="Jiang B.G."/>
            <person name="Yang W.F."/>
            <person name="Lam T.T."/>
            <person name="Chang Q.C."/>
            <person name="Ding S.J."/>
            <person name="Wang X.J."/>
            <person name="Zhu J.G."/>
            <person name="Ruan X.D."/>
            <person name="Zhao L."/>
            <person name="Wei J.T."/>
            <person name="Ye R.Z."/>
            <person name="Que T.C."/>
            <person name="Du C.H."/>
            <person name="Zhou Y.H."/>
            <person name="Cheng J.X."/>
            <person name="Dai P.F."/>
            <person name="Guo W.B."/>
            <person name="Han X.H."/>
            <person name="Huang E.J."/>
            <person name="Li L.F."/>
            <person name="Wei W."/>
            <person name="Gao Y.C."/>
            <person name="Liu J.Z."/>
            <person name="Shao H.Z."/>
            <person name="Wang X."/>
            <person name="Wang C.C."/>
            <person name="Yang T.C."/>
            <person name="Huo Q.B."/>
            <person name="Li W."/>
            <person name="Chen H.Y."/>
            <person name="Chen S.E."/>
            <person name="Zhou L.G."/>
            <person name="Ni X.B."/>
            <person name="Tian J.H."/>
            <person name="Sheng Y."/>
            <person name="Liu T."/>
            <person name="Pan Y.S."/>
            <person name="Xia L.Y."/>
            <person name="Li J."/>
            <person name="Zhao F."/>
            <person name="Cao W.C."/>
        </authorList>
    </citation>
    <scope>NUCLEOTIDE SEQUENCE [LARGE SCALE GENOMIC DNA]</scope>
    <source>
        <strain evidence="12">HaeL-2018</strain>
    </source>
</reference>
<dbReference type="Pfam" id="PF03982">
    <property type="entry name" value="DAGAT"/>
    <property type="match status" value="1"/>
</dbReference>
<comment type="caution">
    <text evidence="11">Lacks conserved residue(s) required for the propagation of feature annotation.</text>
</comment>